<dbReference type="InterPro" id="IPR020084">
    <property type="entry name" value="NUDIX_hydrolase_CS"/>
</dbReference>
<evidence type="ECO:0000256" key="1">
    <source>
        <dbReference type="ARBA" id="ARBA00022801"/>
    </source>
</evidence>
<dbReference type="InterPro" id="IPR000086">
    <property type="entry name" value="NUDIX_hydrolase_dom"/>
</dbReference>
<gene>
    <name evidence="4" type="ORF">A2Z67_02035</name>
</gene>
<comment type="caution">
    <text evidence="4">The sequence shown here is derived from an EMBL/GenBank/DDBJ whole genome shotgun (WGS) entry which is preliminary data.</text>
</comment>
<dbReference type="GO" id="GO:0016787">
    <property type="term" value="F:hydrolase activity"/>
    <property type="evidence" value="ECO:0007669"/>
    <property type="project" value="UniProtKB-KW"/>
</dbReference>
<evidence type="ECO:0000313" key="5">
    <source>
        <dbReference type="Proteomes" id="UP000176939"/>
    </source>
</evidence>
<dbReference type="Gene3D" id="3.90.79.10">
    <property type="entry name" value="Nucleoside Triphosphate Pyrophosphohydrolase"/>
    <property type="match status" value="1"/>
</dbReference>
<dbReference type="InterPro" id="IPR015797">
    <property type="entry name" value="NUDIX_hydrolase-like_dom_sf"/>
</dbReference>
<keyword evidence="1 2" id="KW-0378">Hydrolase</keyword>
<accession>A0A1F7X4Q1</accession>
<evidence type="ECO:0000313" key="4">
    <source>
        <dbReference type="EMBL" id="OGM10036.1"/>
    </source>
</evidence>
<sequence>MKERSERIATRAIILSDNKVLLGKRGRGICANEYALIGGKPDEGETPEQAIVREVKEETGLNLINPVLWKEESNDRTIPGQVWHTYCFIGETEGTLKLKEDEISEIKYVGRGDLESVAIAFNHKEIIAEYFEKYLRLK</sequence>
<name>A0A1F7X4Q1_9BACT</name>
<dbReference type="EMBL" id="MGFQ01000016">
    <property type="protein sequence ID" value="OGM10036.1"/>
    <property type="molecule type" value="Genomic_DNA"/>
</dbReference>
<comment type="similarity">
    <text evidence="2">Belongs to the Nudix hydrolase family.</text>
</comment>
<organism evidence="4 5">
    <name type="scientific">Candidatus Woesebacteria bacterium RBG_13_36_22</name>
    <dbReference type="NCBI Taxonomy" id="1802478"/>
    <lineage>
        <taxon>Bacteria</taxon>
        <taxon>Candidatus Woeseibacteriota</taxon>
    </lineage>
</organism>
<dbReference type="PRINTS" id="PR00502">
    <property type="entry name" value="NUDIXFAMILY"/>
</dbReference>
<dbReference type="Proteomes" id="UP000176939">
    <property type="component" value="Unassembled WGS sequence"/>
</dbReference>
<dbReference type="InterPro" id="IPR020476">
    <property type="entry name" value="Nudix_hydrolase"/>
</dbReference>
<dbReference type="AlphaFoldDB" id="A0A1F7X4Q1"/>
<feature type="domain" description="Nudix hydrolase" evidence="3">
    <location>
        <begin position="5"/>
        <end position="135"/>
    </location>
</feature>
<dbReference type="PROSITE" id="PS51462">
    <property type="entry name" value="NUDIX"/>
    <property type="match status" value="1"/>
</dbReference>
<dbReference type="PANTHER" id="PTHR43736:SF1">
    <property type="entry name" value="DIHYDRONEOPTERIN TRIPHOSPHATE DIPHOSPHATASE"/>
    <property type="match status" value="1"/>
</dbReference>
<dbReference type="CDD" id="cd02883">
    <property type="entry name" value="NUDIX_Hydrolase"/>
    <property type="match status" value="1"/>
</dbReference>
<dbReference type="Pfam" id="PF00293">
    <property type="entry name" value="NUDIX"/>
    <property type="match status" value="1"/>
</dbReference>
<dbReference type="PANTHER" id="PTHR43736">
    <property type="entry name" value="ADP-RIBOSE PYROPHOSPHATASE"/>
    <property type="match status" value="1"/>
</dbReference>
<evidence type="ECO:0000256" key="2">
    <source>
        <dbReference type="RuleBase" id="RU003476"/>
    </source>
</evidence>
<protein>
    <recommendedName>
        <fullName evidence="3">Nudix hydrolase domain-containing protein</fullName>
    </recommendedName>
</protein>
<reference evidence="4 5" key="1">
    <citation type="journal article" date="2016" name="Nat. Commun.">
        <title>Thousands of microbial genomes shed light on interconnected biogeochemical processes in an aquifer system.</title>
        <authorList>
            <person name="Anantharaman K."/>
            <person name="Brown C.T."/>
            <person name="Hug L.A."/>
            <person name="Sharon I."/>
            <person name="Castelle C.J."/>
            <person name="Probst A.J."/>
            <person name="Thomas B.C."/>
            <person name="Singh A."/>
            <person name="Wilkins M.J."/>
            <person name="Karaoz U."/>
            <person name="Brodie E.L."/>
            <person name="Williams K.H."/>
            <person name="Hubbard S.S."/>
            <person name="Banfield J.F."/>
        </authorList>
    </citation>
    <scope>NUCLEOTIDE SEQUENCE [LARGE SCALE GENOMIC DNA]</scope>
</reference>
<dbReference type="SUPFAM" id="SSF55811">
    <property type="entry name" value="Nudix"/>
    <property type="match status" value="1"/>
</dbReference>
<proteinExistence type="inferred from homology"/>
<evidence type="ECO:0000259" key="3">
    <source>
        <dbReference type="PROSITE" id="PS51462"/>
    </source>
</evidence>
<dbReference type="PROSITE" id="PS00893">
    <property type="entry name" value="NUDIX_BOX"/>
    <property type="match status" value="1"/>
</dbReference>